<accession>A0A448XPV6</accession>
<keyword evidence="3" id="KW-1185">Reference proteome</keyword>
<protein>
    <submittedName>
        <fullName evidence="2">Uncharacterized protein</fullName>
    </submittedName>
</protein>
<evidence type="ECO:0000256" key="1">
    <source>
        <dbReference type="SAM" id="MobiDB-lite"/>
    </source>
</evidence>
<feature type="region of interest" description="Disordered" evidence="1">
    <location>
        <begin position="1"/>
        <end position="20"/>
    </location>
</feature>
<dbReference type="AlphaFoldDB" id="A0A448XPV6"/>
<evidence type="ECO:0000313" key="3">
    <source>
        <dbReference type="Proteomes" id="UP000784294"/>
    </source>
</evidence>
<feature type="compositionally biased region" description="Low complexity" evidence="1">
    <location>
        <begin position="1"/>
        <end position="13"/>
    </location>
</feature>
<reference evidence="2" key="1">
    <citation type="submission" date="2018-11" db="EMBL/GenBank/DDBJ databases">
        <authorList>
            <consortium name="Pathogen Informatics"/>
        </authorList>
    </citation>
    <scope>NUCLEOTIDE SEQUENCE</scope>
</reference>
<dbReference type="EMBL" id="CAAALY010271581">
    <property type="protein sequence ID" value="VEL41904.1"/>
    <property type="molecule type" value="Genomic_DNA"/>
</dbReference>
<dbReference type="Proteomes" id="UP000784294">
    <property type="component" value="Unassembled WGS sequence"/>
</dbReference>
<gene>
    <name evidence="2" type="ORF">PXEA_LOCUS35344</name>
</gene>
<organism evidence="2 3">
    <name type="scientific">Protopolystoma xenopodis</name>
    <dbReference type="NCBI Taxonomy" id="117903"/>
    <lineage>
        <taxon>Eukaryota</taxon>
        <taxon>Metazoa</taxon>
        <taxon>Spiralia</taxon>
        <taxon>Lophotrochozoa</taxon>
        <taxon>Platyhelminthes</taxon>
        <taxon>Monogenea</taxon>
        <taxon>Polyopisthocotylea</taxon>
        <taxon>Polystomatidea</taxon>
        <taxon>Polystomatidae</taxon>
        <taxon>Protopolystoma</taxon>
    </lineage>
</organism>
<proteinExistence type="predicted"/>
<name>A0A448XPV6_9PLAT</name>
<sequence>MTTTTTAAEVAAARPSGQATARSLARQAAFTPAARSLSRIDASISQLFSCPAKPPSHPPLTGRLGLSASVYRPGLPVCRPRKRRRLGSADLPTCLWPFSASQSVSLSK</sequence>
<comment type="caution">
    <text evidence="2">The sequence shown here is derived from an EMBL/GenBank/DDBJ whole genome shotgun (WGS) entry which is preliminary data.</text>
</comment>
<evidence type="ECO:0000313" key="2">
    <source>
        <dbReference type="EMBL" id="VEL41904.1"/>
    </source>
</evidence>